<dbReference type="Pfam" id="PF15456">
    <property type="entry name" value="Uds1"/>
    <property type="match status" value="1"/>
</dbReference>
<feature type="coiled-coil region" evidence="3">
    <location>
        <begin position="292"/>
        <end position="326"/>
    </location>
</feature>
<dbReference type="InterPro" id="IPR050308">
    <property type="entry name" value="MukB/SMC"/>
</dbReference>
<dbReference type="eggNOG" id="ENOG502SEEP">
    <property type="taxonomic scope" value="Eukaryota"/>
</dbReference>
<feature type="region of interest" description="Disordered" evidence="4">
    <location>
        <begin position="973"/>
        <end position="993"/>
    </location>
</feature>
<evidence type="ECO:0000256" key="2">
    <source>
        <dbReference type="ARBA" id="ARBA00023125"/>
    </source>
</evidence>
<dbReference type="PANTHER" id="PTHR42963">
    <property type="entry name" value="CHROMOSOME PARTITION PROTEIN MUKB"/>
    <property type="match status" value="1"/>
</dbReference>
<feature type="region of interest" description="Disordered" evidence="4">
    <location>
        <begin position="685"/>
        <end position="706"/>
    </location>
</feature>
<keyword evidence="3" id="KW-0175">Coiled coil</keyword>
<keyword evidence="8" id="KW-1185">Reference proteome</keyword>
<dbReference type="STRING" id="655863.F0XD41"/>
<feature type="domain" description="DUF7801" evidence="6">
    <location>
        <begin position="779"/>
        <end position="833"/>
    </location>
</feature>
<dbReference type="Proteomes" id="UP000007796">
    <property type="component" value="Unassembled WGS sequence"/>
</dbReference>
<dbReference type="GeneID" id="25974649"/>
<feature type="coiled-coil region" evidence="3">
    <location>
        <begin position="838"/>
        <end position="918"/>
    </location>
</feature>
<dbReference type="GO" id="GO:0003677">
    <property type="term" value="F:DNA binding"/>
    <property type="evidence" value="ECO:0007669"/>
    <property type="project" value="UniProtKB-KW"/>
</dbReference>
<feature type="region of interest" description="Disordered" evidence="4">
    <location>
        <begin position="516"/>
        <end position="537"/>
    </location>
</feature>
<dbReference type="OrthoDB" id="5569911at2759"/>
<feature type="domain" description="Up-regulated during septation protein 1" evidence="5">
    <location>
        <begin position="71"/>
        <end position="196"/>
    </location>
</feature>
<dbReference type="GO" id="GO:0005737">
    <property type="term" value="C:cytoplasm"/>
    <property type="evidence" value="ECO:0007669"/>
    <property type="project" value="TreeGrafter"/>
</dbReference>
<accession>F0XD41</accession>
<keyword evidence="2" id="KW-0238">DNA-binding</keyword>
<dbReference type="HOGENOM" id="CLU_006409_0_0_1"/>
<feature type="compositionally biased region" description="Basic and acidic residues" evidence="4">
    <location>
        <begin position="575"/>
        <end position="603"/>
    </location>
</feature>
<evidence type="ECO:0000259" key="5">
    <source>
        <dbReference type="Pfam" id="PF15456"/>
    </source>
</evidence>
<dbReference type="InterPro" id="IPR056703">
    <property type="entry name" value="DUF7801"/>
</dbReference>
<evidence type="ECO:0000256" key="3">
    <source>
        <dbReference type="SAM" id="Coils"/>
    </source>
</evidence>
<feature type="compositionally biased region" description="Basic and acidic residues" evidence="4">
    <location>
        <begin position="687"/>
        <end position="699"/>
    </location>
</feature>
<dbReference type="PANTHER" id="PTHR42963:SF1">
    <property type="entry name" value="DUF4476 DOMAIN-CONTAINING PROTEIN"/>
    <property type="match status" value="1"/>
</dbReference>
<feature type="coiled-coil region" evidence="3">
    <location>
        <begin position="371"/>
        <end position="405"/>
    </location>
</feature>
<feature type="region of interest" description="Disordered" evidence="4">
    <location>
        <begin position="1"/>
        <end position="27"/>
    </location>
</feature>
<dbReference type="InterPro" id="IPR029191">
    <property type="entry name" value="Uds1"/>
</dbReference>
<gene>
    <name evidence="7" type="ORF">CMQ_1738</name>
</gene>
<evidence type="ECO:0000313" key="8">
    <source>
        <dbReference type="Proteomes" id="UP000007796"/>
    </source>
</evidence>
<sequence length="993" mass="110054">MNGTGTRRSYDMDPAPLSPFRDVKPSPRAMVNGYREEVMDGFETRRPKYNPMNADRTQSSPLVDLKDPIQVHLLTETALADSREWEILSQEEVDGLKKQVLSLTQRIEQTRANLAIQSKYRDAAISMTKLYSPGKRRSILGNRDSGGEAVREAEAERATCERRCEELASELFALEKRIMEPQRQLLQHTAGILQLTHKATARRQVTPANTHTINGIPGSPESLYTYSNGRESMDLNAIPDGLDERGLYLPIGLEQQLSQQSATNLIKIPQKSPVRKETKELRDETTRLQTECEQLQAFNDSLGQELNALQTESSERQQVVANAEQQMGHINDRLREVVIQLDPEKYNGFQTPPPASDSKAGAGLIDQLQYLDETLQTIEGERERLVSANARLTKSEALFQQIEEQMAAINGQIQQMLSVKSGGDDDDSSLAPVPAIYSTDSEGGAEAGVDEQINWLQGAIPVLESEMGRAGDASVTRQTEQESTERINTVLSGLWDIMQTGLVELQRQRAERKALQAQRGMVADDGDEDVSGDESPMGVDEPYSLEAFSAEVQWLHEQTTKLREHKSVLKRQVKQQRELNNKSDAQKDEELRNKEMQVEEARQATETAQDELARALTDLNVLQQQLLEHTEASAATEGVQEQLVERDNRVAALEARGTELQQALTAAQADVAEIATQLQEAAGAEQAARKAEAEAKEAAEQAQQQAQQAQEAARLASQQAAQQAQEAQQALQAAQQAQQAQHTELADLGQQSQQSQKAVQQAEETTRQLQLQLQEAQEAAERARREVQGKEEELERLNDMVVELKTEATIAKAELDGAYGSRRQRAADVAALAKSSADEALQEQLAGLKEELAGTLKEYEDLTRDSVAAEREKVDLEGQLDEALAARATLEAEARALREKLDVEVTELKEQLDVERLKVVSNGGGGGGGTRAGASLLSDQFRATMKEERKKFQEELRSELALRRKLEDELRTLRRAARPAKSPLSPQVDKPIG</sequence>
<protein>
    <submittedName>
        <fullName evidence="7">Involucrin repeat protein</fullName>
    </submittedName>
</protein>
<keyword evidence="1" id="KW-0963">Cytoplasm</keyword>
<evidence type="ECO:0000256" key="1">
    <source>
        <dbReference type="ARBA" id="ARBA00022490"/>
    </source>
</evidence>
<dbReference type="Pfam" id="PF25078">
    <property type="entry name" value="DUF7801"/>
    <property type="match status" value="1"/>
</dbReference>
<dbReference type="InParanoid" id="F0XD41"/>
<reference evidence="7 8" key="1">
    <citation type="journal article" date="2011" name="Proc. Natl. Acad. Sci. U.S.A.">
        <title>Genome and transcriptome analyses of the mountain pine beetle-fungal symbiont Grosmannia clavigera, a lodgepole pine pathogen.</title>
        <authorList>
            <person name="DiGuistini S."/>
            <person name="Wang Y."/>
            <person name="Liao N.Y."/>
            <person name="Taylor G."/>
            <person name="Tanguay P."/>
            <person name="Feau N."/>
            <person name="Henrissat B."/>
            <person name="Chan S.K."/>
            <person name="Hesse-Orce U."/>
            <person name="Alamouti S.M."/>
            <person name="Tsui C.K.M."/>
            <person name="Docking R.T."/>
            <person name="Levasseur A."/>
            <person name="Haridas S."/>
            <person name="Robertson G."/>
            <person name="Birol I."/>
            <person name="Holt R.A."/>
            <person name="Marra M.A."/>
            <person name="Hamelin R.C."/>
            <person name="Hirst M."/>
            <person name="Jones S.J.M."/>
            <person name="Bohlmann J."/>
            <person name="Breuil C."/>
        </authorList>
    </citation>
    <scope>NUCLEOTIDE SEQUENCE [LARGE SCALE GENOMIC DNA]</scope>
    <source>
        <strain evidence="8">kw1407 / UAMH 11150</strain>
    </source>
</reference>
<organism evidence="8">
    <name type="scientific">Grosmannia clavigera (strain kw1407 / UAMH 11150)</name>
    <name type="common">Blue stain fungus</name>
    <name type="synonym">Graphiocladiella clavigera</name>
    <dbReference type="NCBI Taxonomy" id="655863"/>
    <lineage>
        <taxon>Eukaryota</taxon>
        <taxon>Fungi</taxon>
        <taxon>Dikarya</taxon>
        <taxon>Ascomycota</taxon>
        <taxon>Pezizomycotina</taxon>
        <taxon>Sordariomycetes</taxon>
        <taxon>Sordariomycetidae</taxon>
        <taxon>Ophiostomatales</taxon>
        <taxon>Ophiostomataceae</taxon>
        <taxon>Leptographium</taxon>
    </lineage>
</organism>
<proteinExistence type="predicted"/>
<feature type="region of interest" description="Disordered" evidence="4">
    <location>
        <begin position="566"/>
        <end position="607"/>
    </location>
</feature>
<dbReference type="RefSeq" id="XP_014174292.1">
    <property type="nucleotide sequence ID" value="XM_014318817.1"/>
</dbReference>
<feature type="coiled-coil region" evidence="3">
    <location>
        <begin position="150"/>
        <end position="177"/>
    </location>
</feature>
<dbReference type="EMBL" id="GL629765">
    <property type="protein sequence ID" value="EFX04810.1"/>
    <property type="molecule type" value="Genomic_DNA"/>
</dbReference>
<name>F0XD41_GROCL</name>
<evidence type="ECO:0000313" key="7">
    <source>
        <dbReference type="EMBL" id="EFX04810.1"/>
    </source>
</evidence>
<evidence type="ECO:0000256" key="4">
    <source>
        <dbReference type="SAM" id="MobiDB-lite"/>
    </source>
</evidence>
<dbReference type="AlphaFoldDB" id="F0XD41"/>
<evidence type="ECO:0000259" key="6">
    <source>
        <dbReference type="Pfam" id="PF25078"/>
    </source>
</evidence>